<dbReference type="Pfam" id="PF13177">
    <property type="entry name" value="DNA_pol3_delta2"/>
    <property type="match status" value="1"/>
</dbReference>
<dbReference type="SUPFAM" id="SSF52540">
    <property type="entry name" value="P-loop containing nucleoside triphosphate hydrolases"/>
    <property type="match status" value="1"/>
</dbReference>
<protein>
    <recommendedName>
        <fullName evidence="3">DNA polymerase III subunit delta</fullName>
    </recommendedName>
</protein>
<evidence type="ECO:0008006" key="3">
    <source>
        <dbReference type="Google" id="ProtNLM"/>
    </source>
</evidence>
<dbReference type="AlphaFoldDB" id="A0A858U7H1"/>
<dbReference type="EMBL" id="CP051481">
    <property type="protein sequence ID" value="QJG67205.1"/>
    <property type="molecule type" value="Genomic_DNA"/>
</dbReference>
<keyword evidence="2" id="KW-1185">Reference proteome</keyword>
<organism evidence="1 2">
    <name type="scientific">Mycoplasma phocoenae</name>
    <dbReference type="NCBI Taxonomy" id="754517"/>
    <lineage>
        <taxon>Bacteria</taxon>
        <taxon>Bacillati</taxon>
        <taxon>Mycoplasmatota</taxon>
        <taxon>Mollicutes</taxon>
        <taxon>Mycoplasmataceae</taxon>
        <taxon>Mycoplasma</taxon>
    </lineage>
</organism>
<evidence type="ECO:0000313" key="1">
    <source>
        <dbReference type="EMBL" id="QJG67205.1"/>
    </source>
</evidence>
<evidence type="ECO:0000313" key="2">
    <source>
        <dbReference type="Proteomes" id="UP000501060"/>
    </source>
</evidence>
<dbReference type="Proteomes" id="UP000501060">
    <property type="component" value="Chromosome"/>
</dbReference>
<dbReference type="InterPro" id="IPR027417">
    <property type="entry name" value="P-loop_NTPase"/>
</dbReference>
<name>A0A858U7H1_9MOLU</name>
<gene>
    <name evidence="1" type="ORF">HGG69_02730</name>
</gene>
<accession>A0A858U7H1</accession>
<dbReference type="KEGG" id="mphe:HGG69_02730"/>
<dbReference type="RefSeq" id="WP_169605254.1">
    <property type="nucleotide sequence ID" value="NZ_CP051481.1"/>
</dbReference>
<reference evidence="1 2" key="1">
    <citation type="submission" date="2020-04" db="EMBL/GenBank/DDBJ databases">
        <title>Novel Mycoplasma species detected in Phocoena phocoena (harbor porpoise) from the USA.</title>
        <authorList>
            <person name="Volokhov D.V."/>
        </authorList>
    </citation>
    <scope>NUCLEOTIDE SEQUENCE [LARGE SCALE GENOMIC DNA]</scope>
    <source>
        <strain evidence="1 2">Phocoena C-264-GEN</strain>
    </source>
</reference>
<dbReference type="Gene3D" id="3.40.50.300">
    <property type="entry name" value="P-loop containing nucleotide triphosphate hydrolases"/>
    <property type="match status" value="1"/>
</dbReference>
<proteinExistence type="predicted"/>
<sequence>MNYKNIKIYTLIDNAIKSKKYLQSVLFIAHPNVEIDSYILYFVNKTQSSNFNSIDELKFQSNVMIIGNETTIHKNDIIEAINESFSSMNPDERKFIIIKNIENSSAQSLNALLKFTENLNKNVFLVLSTNKRHSILNTIKSRSTVIEIMQKNNENLPKEKLTKKTEFLDFYSLITDDMNVFKTLYSAKIEAFFVELMHYLNKCEFVSIINLISKDLKADNFKVIMLFLNVLSTELIKEQNDVISKMFEFNKNVFQQKINYMLMNEIVNKYSINFDNKSLNFSIQKAAFVMELKEVLNG</sequence>